<dbReference type="AlphaFoldDB" id="A0A1G7LXF7"/>
<organism evidence="2 3">
    <name type="scientific">Cellulophaga baltica</name>
    <dbReference type="NCBI Taxonomy" id="76594"/>
    <lineage>
        <taxon>Bacteria</taxon>
        <taxon>Pseudomonadati</taxon>
        <taxon>Bacteroidota</taxon>
        <taxon>Flavobacteriia</taxon>
        <taxon>Flavobacteriales</taxon>
        <taxon>Flavobacteriaceae</taxon>
        <taxon>Cellulophaga</taxon>
    </lineage>
</organism>
<sequence>MSLKEKRKENIHIQNNMYEGKSSTSVYKGLKTCLFMIVCLLIIGWINYPKLVEFEAGYTSSGILYILYKYLGINTLIVIFIILCISIIVLGIWDVKRLKAIKNDSKR</sequence>
<protein>
    <submittedName>
        <fullName evidence="2">Uncharacterized protein</fullName>
    </submittedName>
</protein>
<name>A0A1G7LXF7_9FLAO</name>
<dbReference type="EMBL" id="FNBD01000023">
    <property type="protein sequence ID" value="SDF54133.1"/>
    <property type="molecule type" value="Genomic_DNA"/>
</dbReference>
<accession>A0A1G7LXF7</accession>
<dbReference type="Proteomes" id="UP000182114">
    <property type="component" value="Unassembled WGS sequence"/>
</dbReference>
<proteinExistence type="predicted"/>
<keyword evidence="1" id="KW-0472">Membrane</keyword>
<feature type="transmembrane region" description="Helical" evidence="1">
    <location>
        <begin position="29"/>
        <end position="48"/>
    </location>
</feature>
<keyword evidence="1" id="KW-0812">Transmembrane</keyword>
<keyword evidence="1" id="KW-1133">Transmembrane helix</keyword>
<evidence type="ECO:0000313" key="2">
    <source>
        <dbReference type="EMBL" id="SDF54133.1"/>
    </source>
</evidence>
<feature type="transmembrane region" description="Helical" evidence="1">
    <location>
        <begin position="68"/>
        <end position="93"/>
    </location>
</feature>
<reference evidence="3" key="1">
    <citation type="submission" date="2016-10" db="EMBL/GenBank/DDBJ databases">
        <authorList>
            <person name="Varghese N."/>
            <person name="Submissions S."/>
        </authorList>
    </citation>
    <scope>NUCLEOTIDE SEQUENCE [LARGE SCALE GENOMIC DNA]</scope>
    <source>
        <strain evidence="3">DSM 24729</strain>
    </source>
</reference>
<evidence type="ECO:0000256" key="1">
    <source>
        <dbReference type="SAM" id="Phobius"/>
    </source>
</evidence>
<keyword evidence="3" id="KW-1185">Reference proteome</keyword>
<gene>
    <name evidence="2" type="ORF">SAMN04487992_12313</name>
</gene>
<evidence type="ECO:0000313" key="3">
    <source>
        <dbReference type="Proteomes" id="UP000182114"/>
    </source>
</evidence>